<accession>A0A918Q6Y7</accession>
<comment type="caution">
    <text evidence="1">The sequence shown here is derived from an EMBL/GenBank/DDBJ whole genome shotgun (WGS) entry which is preliminary data.</text>
</comment>
<dbReference type="AlphaFoldDB" id="A0A918Q6Y7"/>
<sequence length="98" mass="10332">MRGRFFLRCAAVVTVVGVRGFVASALMGTSGSVDRRTGALGHTAAQGWASFPRPDRCLMLSSPPRAVDRLSPSVKRITHSSEGGGVYGFESCETPSAM</sequence>
<protein>
    <submittedName>
        <fullName evidence="1">Uncharacterized protein</fullName>
    </submittedName>
</protein>
<gene>
    <name evidence="1" type="ORF">GCM10010365_66530</name>
</gene>
<organism evidence="1 2">
    <name type="scientific">Streptomyces poonensis</name>
    <dbReference type="NCBI Taxonomy" id="68255"/>
    <lineage>
        <taxon>Bacteria</taxon>
        <taxon>Bacillati</taxon>
        <taxon>Actinomycetota</taxon>
        <taxon>Actinomycetes</taxon>
        <taxon>Kitasatosporales</taxon>
        <taxon>Streptomycetaceae</taxon>
        <taxon>Streptomyces</taxon>
    </lineage>
</organism>
<keyword evidence="2" id="KW-1185">Reference proteome</keyword>
<dbReference type="EMBL" id="BMVW01000019">
    <property type="protein sequence ID" value="GGZ36405.1"/>
    <property type="molecule type" value="Genomic_DNA"/>
</dbReference>
<reference evidence="1" key="1">
    <citation type="journal article" date="2014" name="Int. J. Syst. Evol. Microbiol.">
        <title>Complete genome sequence of Corynebacterium casei LMG S-19264T (=DSM 44701T), isolated from a smear-ripened cheese.</title>
        <authorList>
            <consortium name="US DOE Joint Genome Institute (JGI-PGF)"/>
            <person name="Walter F."/>
            <person name="Albersmeier A."/>
            <person name="Kalinowski J."/>
            <person name="Ruckert C."/>
        </authorList>
    </citation>
    <scope>NUCLEOTIDE SEQUENCE</scope>
    <source>
        <strain evidence="1">JCM 4815</strain>
    </source>
</reference>
<proteinExistence type="predicted"/>
<reference evidence="1" key="2">
    <citation type="submission" date="2020-09" db="EMBL/GenBank/DDBJ databases">
        <authorList>
            <person name="Sun Q."/>
            <person name="Ohkuma M."/>
        </authorList>
    </citation>
    <scope>NUCLEOTIDE SEQUENCE</scope>
    <source>
        <strain evidence="1">JCM 4815</strain>
    </source>
</reference>
<dbReference type="Proteomes" id="UP000622166">
    <property type="component" value="Unassembled WGS sequence"/>
</dbReference>
<evidence type="ECO:0000313" key="2">
    <source>
        <dbReference type="Proteomes" id="UP000622166"/>
    </source>
</evidence>
<name>A0A918Q6Y7_9ACTN</name>
<evidence type="ECO:0000313" key="1">
    <source>
        <dbReference type="EMBL" id="GGZ36405.1"/>
    </source>
</evidence>